<evidence type="ECO:0000313" key="2">
    <source>
        <dbReference type="EMBL" id="CAG27289.1"/>
    </source>
</evidence>
<reference evidence="2 3" key="2">
    <citation type="journal article" date="2003" name="Res. Microbiol.">
        <title>Myoviridae bacteriophages of Pseudomonas aeruginosa: a long and complex evolutionary pathway.</title>
        <authorList>
            <person name="Krylov V.N."/>
            <person name="Pleteneva E.A."/>
            <person name="Bourkalsteva M.V."/>
            <person name="Shaburova O.V."/>
            <person name="Volckaert G."/>
            <person name="Sykilinda N.N."/>
            <person name="Kurochkina L.P."/>
            <person name="Mesyanzhinov V.V."/>
        </authorList>
    </citation>
    <scope>NUCLEOTIDE SEQUENCE [LARGE SCALE GENOMIC DNA]</scope>
</reference>
<dbReference type="KEGG" id="vg:5176686"/>
<organism evidence="2 3">
    <name type="scientific">Pseudomonas phage EL</name>
    <dbReference type="NCBI Taxonomy" id="273133"/>
    <lineage>
        <taxon>Viruses</taxon>
        <taxon>Duplodnaviria</taxon>
        <taxon>Heunggongvirae</taxon>
        <taxon>Uroviricota</taxon>
        <taxon>Caudoviricetes</taxon>
        <taxon>Chimalliviridae</taxon>
        <taxon>Elvirus</taxon>
        <taxon>Elvirus EL</taxon>
    </lineage>
</organism>
<evidence type="ECO:0000256" key="1">
    <source>
        <dbReference type="SAM" id="MobiDB-lite"/>
    </source>
</evidence>
<reference evidence="2 3" key="3">
    <citation type="journal article" date="2004" name="Bioinformatics">
        <title>PHIRE, a deterministic approach to reveal regulatory elements in bacteriophage genomes.</title>
        <authorList>
            <person name="Lavigne R."/>
            <person name="Sun W.D."/>
            <person name="Volckaert G."/>
        </authorList>
    </citation>
    <scope>NUCLEOTIDE SEQUENCE [LARGE SCALE GENOMIC DNA]</scope>
</reference>
<accession>Q2Z0N6</accession>
<dbReference type="RefSeq" id="YP_418228.1">
    <property type="nucleotide sequence ID" value="NC_007623.1"/>
</dbReference>
<name>Q2Z0N6_9CAUD</name>
<evidence type="ECO:0000313" key="3">
    <source>
        <dbReference type="Proteomes" id="UP000001239"/>
    </source>
</evidence>
<feature type="region of interest" description="Disordered" evidence="1">
    <location>
        <begin position="48"/>
        <end position="71"/>
    </location>
</feature>
<sequence>MKWLKALLDLLFGSGEGQRETRDVTLENLHETLLPRVRFPLESHHEDNYKPLLLPESSKVIGEKEQKRNEG</sequence>
<reference evidence="2 3" key="4">
    <citation type="journal article" date="2005" name="J. Mol. Biol.">
        <title>Genome comparison of Pseudomonas aeruginosa large phages.</title>
        <authorList>
            <person name="Hertveldt K."/>
            <person name="Lavigne R."/>
            <person name="Pleteneva E."/>
            <person name="Sernova N."/>
            <person name="Kurochkina L."/>
            <person name="Korchevskii R."/>
            <person name="Robben J."/>
            <person name="Mesyanzhinov V."/>
            <person name="Krylov V.N."/>
            <person name="Volckaert G."/>
        </authorList>
    </citation>
    <scope>NUCLEOTIDE SEQUENCE</scope>
</reference>
<dbReference type="GeneID" id="5176686"/>
<feature type="compositionally biased region" description="Basic and acidic residues" evidence="1">
    <location>
        <begin position="61"/>
        <end position="71"/>
    </location>
</feature>
<dbReference type="Proteomes" id="UP000001239">
    <property type="component" value="Segment"/>
</dbReference>
<keyword evidence="3" id="KW-1185">Reference proteome</keyword>
<reference evidence="2 3" key="1">
    <citation type="journal article" date="2002" name="Genetika">
        <title>Phenogenetic characterization of a group of giant Phi KZ-like bacteriophages of Pseudomonas aeruginosa].</title>
        <authorList>
            <person name="Burkal'tseva M.V."/>
            <person name="Krylov V.N."/>
            <person name="Pleteneva E.A."/>
            <person name="Shaburova O.V."/>
            <person name="Krylov S.V."/>
            <person name="Volckaert G."/>
            <person name="Sykilinda N.N."/>
            <person name="Kurochkina L.P."/>
            <person name="Mesyanzhinov V.V."/>
        </authorList>
    </citation>
    <scope>NUCLEOTIDE SEQUENCE [LARGE SCALE GENOMIC DNA]</scope>
</reference>
<proteinExistence type="predicted"/>
<protein>
    <submittedName>
        <fullName evidence="2">Uncharacterized protein</fullName>
    </submittedName>
</protein>
<dbReference type="EMBL" id="AJ697969">
    <property type="protein sequence ID" value="CAG27289.1"/>
    <property type="molecule type" value="Genomic_DNA"/>
</dbReference>